<organism evidence="8 9">
    <name type="scientific">Mycolicibacterium sediminis</name>
    <dbReference type="NCBI Taxonomy" id="1286180"/>
    <lineage>
        <taxon>Bacteria</taxon>
        <taxon>Bacillati</taxon>
        <taxon>Actinomycetota</taxon>
        <taxon>Actinomycetes</taxon>
        <taxon>Mycobacteriales</taxon>
        <taxon>Mycobacteriaceae</taxon>
        <taxon>Mycolicibacterium</taxon>
    </lineage>
</organism>
<evidence type="ECO:0000256" key="4">
    <source>
        <dbReference type="ARBA" id="ARBA00023125"/>
    </source>
</evidence>
<dbReference type="SUPFAM" id="SSF88946">
    <property type="entry name" value="Sigma2 domain of RNA polymerase sigma factors"/>
    <property type="match status" value="1"/>
</dbReference>
<dbReference type="Pfam" id="PF04542">
    <property type="entry name" value="Sigma70_r2"/>
    <property type="match status" value="1"/>
</dbReference>
<dbReference type="InterPro" id="IPR013324">
    <property type="entry name" value="RNA_pol_sigma_r3/r4-like"/>
</dbReference>
<sequence length="160" mass="17000">MNANLTSLLEGIARGNSADLLRFYDRTSARVFGVIGNLVPDPARREALMERIYLEVWNTAGGFDPDVFSPGAWLITLAHRMAVADARGDATVDARGTDGAPVMDSLSGVQRKCVELTYYRGMTVAQASEHLGMTEQATSGALSEAVGSMTPAADEFLSAG</sequence>
<dbReference type="InterPro" id="IPR007627">
    <property type="entry name" value="RNA_pol_sigma70_r2"/>
</dbReference>
<dbReference type="Pfam" id="PF04545">
    <property type="entry name" value="Sigma70_r4"/>
    <property type="match status" value="1"/>
</dbReference>
<keyword evidence="4" id="KW-0238">DNA-binding</keyword>
<dbReference type="KEGG" id="msei:MSEDJ_14730"/>
<dbReference type="InterPro" id="IPR013325">
    <property type="entry name" value="RNA_pol_sigma_r2"/>
</dbReference>
<keyword evidence="5" id="KW-0804">Transcription</keyword>
<keyword evidence="9" id="KW-1185">Reference proteome</keyword>
<name>A0A7I7QN34_9MYCO</name>
<evidence type="ECO:0000313" key="9">
    <source>
        <dbReference type="Proteomes" id="UP000467193"/>
    </source>
</evidence>
<dbReference type="AlphaFoldDB" id="A0A7I7QN34"/>
<evidence type="ECO:0000256" key="3">
    <source>
        <dbReference type="ARBA" id="ARBA00023082"/>
    </source>
</evidence>
<keyword evidence="2" id="KW-0805">Transcription regulation</keyword>
<dbReference type="Gene3D" id="1.10.10.10">
    <property type="entry name" value="Winged helix-like DNA-binding domain superfamily/Winged helix DNA-binding domain"/>
    <property type="match status" value="1"/>
</dbReference>
<gene>
    <name evidence="8" type="primary">sigK_1</name>
    <name evidence="8" type="ORF">MSEDJ_14730</name>
</gene>
<evidence type="ECO:0000256" key="1">
    <source>
        <dbReference type="ARBA" id="ARBA00010641"/>
    </source>
</evidence>
<dbReference type="GO" id="GO:0016987">
    <property type="term" value="F:sigma factor activity"/>
    <property type="evidence" value="ECO:0007669"/>
    <property type="project" value="UniProtKB-KW"/>
</dbReference>
<evidence type="ECO:0000259" key="6">
    <source>
        <dbReference type="Pfam" id="PF04542"/>
    </source>
</evidence>
<reference evidence="8 9" key="1">
    <citation type="journal article" date="2019" name="Emerg. Microbes Infect.">
        <title>Comprehensive subspecies identification of 175 nontuberculous mycobacteria species based on 7547 genomic profiles.</title>
        <authorList>
            <person name="Matsumoto Y."/>
            <person name="Kinjo T."/>
            <person name="Motooka D."/>
            <person name="Nabeya D."/>
            <person name="Jung N."/>
            <person name="Uechi K."/>
            <person name="Horii T."/>
            <person name="Iida T."/>
            <person name="Fujita J."/>
            <person name="Nakamura S."/>
        </authorList>
    </citation>
    <scope>NUCLEOTIDE SEQUENCE [LARGE SCALE GENOMIC DNA]</scope>
    <source>
        <strain evidence="8 9">JCM 17899</strain>
    </source>
</reference>
<dbReference type="Proteomes" id="UP000467193">
    <property type="component" value="Chromosome"/>
</dbReference>
<dbReference type="InterPro" id="IPR007630">
    <property type="entry name" value="RNA_pol_sigma70_r4"/>
</dbReference>
<evidence type="ECO:0000256" key="2">
    <source>
        <dbReference type="ARBA" id="ARBA00023015"/>
    </source>
</evidence>
<dbReference type="GO" id="GO:0003677">
    <property type="term" value="F:DNA binding"/>
    <property type="evidence" value="ECO:0007669"/>
    <property type="project" value="UniProtKB-KW"/>
</dbReference>
<feature type="domain" description="RNA polymerase sigma-70 region 2" evidence="6">
    <location>
        <begin position="24"/>
        <end position="83"/>
    </location>
</feature>
<dbReference type="InterPro" id="IPR036388">
    <property type="entry name" value="WH-like_DNA-bd_sf"/>
</dbReference>
<evidence type="ECO:0000259" key="7">
    <source>
        <dbReference type="Pfam" id="PF04545"/>
    </source>
</evidence>
<keyword evidence="3" id="KW-0731">Sigma factor</keyword>
<dbReference type="RefSeq" id="WP_163796264.1">
    <property type="nucleotide sequence ID" value="NZ_AP022588.1"/>
</dbReference>
<protein>
    <submittedName>
        <fullName evidence="8">ECF RNA polymerase sigma factor SigK</fullName>
    </submittedName>
</protein>
<dbReference type="SUPFAM" id="SSF88659">
    <property type="entry name" value="Sigma3 and sigma4 domains of RNA polymerase sigma factors"/>
    <property type="match status" value="1"/>
</dbReference>
<dbReference type="GO" id="GO:0006352">
    <property type="term" value="P:DNA-templated transcription initiation"/>
    <property type="evidence" value="ECO:0007669"/>
    <property type="project" value="InterPro"/>
</dbReference>
<dbReference type="InterPro" id="IPR039425">
    <property type="entry name" value="RNA_pol_sigma-70-like"/>
</dbReference>
<accession>A0A7I7QN34</accession>
<dbReference type="PANTHER" id="PTHR43133">
    <property type="entry name" value="RNA POLYMERASE ECF-TYPE SIGMA FACTO"/>
    <property type="match status" value="1"/>
</dbReference>
<evidence type="ECO:0000256" key="5">
    <source>
        <dbReference type="ARBA" id="ARBA00023163"/>
    </source>
</evidence>
<dbReference type="Gene3D" id="1.10.1740.10">
    <property type="match status" value="1"/>
</dbReference>
<evidence type="ECO:0000313" key="8">
    <source>
        <dbReference type="EMBL" id="BBY27377.1"/>
    </source>
</evidence>
<dbReference type="EMBL" id="AP022588">
    <property type="protein sequence ID" value="BBY27377.1"/>
    <property type="molecule type" value="Genomic_DNA"/>
</dbReference>
<feature type="domain" description="RNA polymerase sigma-70 region 4" evidence="7">
    <location>
        <begin position="102"/>
        <end position="145"/>
    </location>
</feature>
<proteinExistence type="inferred from homology"/>
<dbReference type="PANTHER" id="PTHR43133:SF66">
    <property type="entry name" value="ECF RNA POLYMERASE SIGMA FACTOR SIGK"/>
    <property type="match status" value="1"/>
</dbReference>
<comment type="similarity">
    <text evidence="1">Belongs to the sigma-70 factor family. ECF subfamily.</text>
</comment>